<dbReference type="STRING" id="77586.A0A0D9XX15"/>
<evidence type="ECO:0000313" key="8">
    <source>
        <dbReference type="Proteomes" id="UP000032180"/>
    </source>
</evidence>
<feature type="compositionally biased region" description="Low complexity" evidence="5">
    <location>
        <begin position="407"/>
        <end position="434"/>
    </location>
</feature>
<feature type="region of interest" description="Disordered" evidence="5">
    <location>
        <begin position="691"/>
        <end position="710"/>
    </location>
</feature>
<evidence type="ECO:0000256" key="4">
    <source>
        <dbReference type="PROSITE-ProRule" id="PRU00175"/>
    </source>
</evidence>
<dbReference type="eggNOG" id="ENOG502QT1Y">
    <property type="taxonomic scope" value="Eukaryota"/>
</dbReference>
<feature type="compositionally biased region" description="Polar residues" evidence="5">
    <location>
        <begin position="448"/>
        <end position="464"/>
    </location>
</feature>
<feature type="compositionally biased region" description="Low complexity" evidence="5">
    <location>
        <begin position="465"/>
        <end position="479"/>
    </location>
</feature>
<feature type="region of interest" description="Disordered" evidence="5">
    <location>
        <begin position="146"/>
        <end position="203"/>
    </location>
</feature>
<dbReference type="InterPro" id="IPR017907">
    <property type="entry name" value="Znf_RING_CS"/>
</dbReference>
<reference evidence="8" key="2">
    <citation type="submission" date="2013-12" db="EMBL/GenBank/DDBJ databases">
        <authorList>
            <person name="Yu Y."/>
            <person name="Lee S."/>
            <person name="de Baynast K."/>
            <person name="Wissotski M."/>
            <person name="Liu L."/>
            <person name="Talag J."/>
            <person name="Goicoechea J."/>
            <person name="Angelova A."/>
            <person name="Jetty R."/>
            <person name="Kudrna D."/>
            <person name="Golser W."/>
            <person name="Rivera L."/>
            <person name="Zhang J."/>
            <person name="Wing R."/>
        </authorList>
    </citation>
    <scope>NUCLEOTIDE SEQUENCE</scope>
</reference>
<keyword evidence="8" id="KW-1185">Reference proteome</keyword>
<name>A0A0D9XX15_9ORYZ</name>
<feature type="region of interest" description="Disordered" evidence="5">
    <location>
        <begin position="930"/>
        <end position="962"/>
    </location>
</feature>
<dbReference type="PANTHER" id="PTHR37393">
    <property type="entry name" value="AT-RICH INTERACTIVE DOMAIN-CONTAINING PROTEIN 1A-LIKE"/>
    <property type="match status" value="1"/>
</dbReference>
<accession>A0A0D9XX15</accession>
<organism evidence="7 8">
    <name type="scientific">Leersia perrieri</name>
    <dbReference type="NCBI Taxonomy" id="77586"/>
    <lineage>
        <taxon>Eukaryota</taxon>
        <taxon>Viridiplantae</taxon>
        <taxon>Streptophyta</taxon>
        <taxon>Embryophyta</taxon>
        <taxon>Tracheophyta</taxon>
        <taxon>Spermatophyta</taxon>
        <taxon>Magnoliopsida</taxon>
        <taxon>Liliopsida</taxon>
        <taxon>Poales</taxon>
        <taxon>Poaceae</taxon>
        <taxon>BOP clade</taxon>
        <taxon>Oryzoideae</taxon>
        <taxon>Oryzeae</taxon>
        <taxon>Oryzinae</taxon>
        <taxon>Leersia</taxon>
    </lineage>
</organism>
<reference evidence="7" key="3">
    <citation type="submission" date="2015-04" db="UniProtKB">
        <authorList>
            <consortium name="EnsemblPlants"/>
        </authorList>
    </citation>
    <scope>IDENTIFICATION</scope>
</reference>
<dbReference type="PROSITE" id="PS50089">
    <property type="entry name" value="ZF_RING_2"/>
    <property type="match status" value="1"/>
</dbReference>
<feature type="compositionally biased region" description="Polar residues" evidence="5">
    <location>
        <begin position="154"/>
        <end position="172"/>
    </location>
</feature>
<evidence type="ECO:0000256" key="3">
    <source>
        <dbReference type="ARBA" id="ARBA00022833"/>
    </source>
</evidence>
<dbReference type="Proteomes" id="UP000032180">
    <property type="component" value="Chromosome 12"/>
</dbReference>
<dbReference type="SUPFAM" id="SSF57850">
    <property type="entry name" value="RING/U-box"/>
    <property type="match status" value="1"/>
</dbReference>
<feature type="domain" description="RING-type" evidence="6">
    <location>
        <begin position="20"/>
        <end position="59"/>
    </location>
</feature>
<dbReference type="Gene3D" id="3.30.40.10">
    <property type="entry name" value="Zinc/RING finger domain, C3HC4 (zinc finger)"/>
    <property type="match status" value="1"/>
</dbReference>
<dbReference type="PROSITE" id="PS00518">
    <property type="entry name" value="ZF_RING_1"/>
    <property type="match status" value="1"/>
</dbReference>
<evidence type="ECO:0000256" key="5">
    <source>
        <dbReference type="SAM" id="MobiDB-lite"/>
    </source>
</evidence>
<feature type="compositionally biased region" description="Low complexity" evidence="5">
    <location>
        <begin position="347"/>
        <end position="374"/>
    </location>
</feature>
<feature type="region of interest" description="Disordered" evidence="5">
    <location>
        <begin position="839"/>
        <end position="894"/>
    </location>
</feature>
<dbReference type="PANTHER" id="PTHR37393:SF1">
    <property type="entry name" value="AT-RICH INTERACTIVE DOMAIN-CONTAINING PROTEIN 1A-LIKE"/>
    <property type="match status" value="1"/>
</dbReference>
<reference evidence="7 8" key="1">
    <citation type="submission" date="2012-08" db="EMBL/GenBank/DDBJ databases">
        <title>Oryza genome evolution.</title>
        <authorList>
            <person name="Wing R.A."/>
        </authorList>
    </citation>
    <scope>NUCLEOTIDE SEQUENCE</scope>
</reference>
<dbReference type="EnsemblPlants" id="LPERR12G03190.2">
    <property type="protein sequence ID" value="LPERR12G03190.2"/>
    <property type="gene ID" value="LPERR12G03190"/>
</dbReference>
<evidence type="ECO:0000256" key="2">
    <source>
        <dbReference type="ARBA" id="ARBA00022771"/>
    </source>
</evidence>
<feature type="region of interest" description="Disordered" evidence="5">
    <location>
        <begin position="403"/>
        <end position="591"/>
    </location>
</feature>
<evidence type="ECO:0000259" key="6">
    <source>
        <dbReference type="PROSITE" id="PS50089"/>
    </source>
</evidence>
<feature type="compositionally biased region" description="Low complexity" evidence="5">
    <location>
        <begin position="666"/>
        <end position="676"/>
    </location>
</feature>
<feature type="compositionally biased region" description="Polar residues" evidence="5">
    <location>
        <begin position="501"/>
        <end position="525"/>
    </location>
</feature>
<dbReference type="HOGENOM" id="CLU_003358_1_0_1"/>
<dbReference type="Gramene" id="LPERR12G03190.2">
    <property type="protein sequence ID" value="LPERR12G03190.2"/>
    <property type="gene ID" value="LPERR12G03190"/>
</dbReference>
<evidence type="ECO:0000256" key="1">
    <source>
        <dbReference type="ARBA" id="ARBA00022723"/>
    </source>
</evidence>
<feature type="region of interest" description="Disordered" evidence="5">
    <location>
        <begin position="633"/>
        <end position="686"/>
    </location>
</feature>
<protein>
    <recommendedName>
        <fullName evidence="6">RING-type domain-containing protein</fullName>
    </recommendedName>
</protein>
<keyword evidence="3" id="KW-0862">Zinc</keyword>
<feature type="region of interest" description="Disordered" evidence="5">
    <location>
        <begin position="332"/>
        <end position="374"/>
    </location>
</feature>
<proteinExistence type="predicted"/>
<keyword evidence="2 4" id="KW-0863">Zinc-finger</keyword>
<keyword evidence="1" id="KW-0479">Metal-binding</keyword>
<dbReference type="InterPro" id="IPR013083">
    <property type="entry name" value="Znf_RING/FYVE/PHD"/>
</dbReference>
<feature type="compositionally biased region" description="Basic and acidic residues" evidence="5">
    <location>
        <begin position="933"/>
        <end position="946"/>
    </location>
</feature>
<feature type="compositionally biased region" description="Polar residues" evidence="5">
    <location>
        <begin position="556"/>
        <end position="588"/>
    </location>
</feature>
<feature type="compositionally biased region" description="Polar residues" evidence="5">
    <location>
        <begin position="481"/>
        <end position="492"/>
    </location>
</feature>
<sequence length="1212" mass="131941">MGFDNECILNIQSLPGEYFCPVCRTLVCPNEAMQTQCTHLYCKPCLAYIVATTQACPYDGYLVTEADSKPLMASNKPLSETIGKVAVHCQYHKSGCQWRGNLSDCITHGTTCAYGNSPVVCNRCSTQIVHRQVQEHAQLCPGLQPQAQAPHVSSGMTQSSAAGANAAMQNPSTVASAVPMTPVTTAPTTLQSTTTARPGTAAATVGSAGATTASTMGVAPSLPVAPTAASQGQAVAPQTLQTEQYQQQLPYQQYYQQQYPGYNPYMQQYQHGQYQQYTQPQMQIAPPSLAQSPVQSAPYAQPQVLQPNQAQHMMPFQSQNQPHLPQLQALAVQPQSQQHPPVPPVPQSQIPQVQSQNQIPQQPQPQPTTHTQVNTQVGSQPFAVPSSQATPSEVQPYVQPQIRQHHQVMAQHQQPQQHLPQQQHPPVQQQSYPQMQPYHQRPPMPHAQPQNPSVHAVTGHQSYTQPQPGHQQQGAPLQHSLHASQQQMTSAAQHHALGHPSQAQLTLQGQQPAMIAQGTQHTPQHQHVGHHPQRPEIHATVPPQAAPQGFPLNTPALLQTGQSYQQGMPSSQQQIHAPLQSQGQQFMQQDPRKSMNYVAPPEQFQNRSGGPVKVLQEGAMSQQPPMRMTSNNVAATSESHGAGQPFGQGSSSSLKVPASEAEKSENATNGTATGNTKVSGKKGSAESALVNRTAFDGSDGSDKGKGKGKGKVDFAAWESNSHGPDVWGLRGIRSDVSNDLVKGGSLQQKPQQNAAALRSYVAGMGPQHLYESDFTIPQHMRQPGHTPYMQGLPNQMRPPKHSFPENIRPPMQQPYEIAPRVLGPNPNQIQVSQPIRPDSGMIRPPMGPSLPAQHDPMAPLFAPEHVGQSHSLGTRRDNSGGGGSHGGSSALFEGGFDSSEKNSMSFAAYLGRNNVGHKDFEENTKQFLMPTHLDGEGPRRGPRRFEGGLGRPDGFADSLSGRPFTNHPGPFPIGFGEDYPRKPSSAVSYPDIISPGAEFGQHGIDGMPVFRNPGPFFQGMTGAPGGLHKDQLGSSNIPGDGQYDFDNSEFPHTRFHPGDTFLPRNMHRGWGGGQLHGIEPSDYGYRGHMHADDPNLPIDYPYHFGLGGHLRNEEFSWCRICNISCGTVENLNIHVETREHQHHAMDIVLKMKQDDAKRRKMKFGGPKSSKKKVMLLELSETIEIESCPYILVKVVLHAWNRICGCSELMLLF</sequence>
<feature type="compositionally biased region" description="Low complexity" evidence="5">
    <location>
        <begin position="173"/>
        <end position="203"/>
    </location>
</feature>
<dbReference type="InterPro" id="IPR001841">
    <property type="entry name" value="Znf_RING"/>
</dbReference>
<dbReference type="GO" id="GO:0008270">
    <property type="term" value="F:zinc ion binding"/>
    <property type="evidence" value="ECO:0007669"/>
    <property type="project" value="UniProtKB-KW"/>
</dbReference>
<dbReference type="AlphaFoldDB" id="A0A0D9XX15"/>
<evidence type="ECO:0000313" key="7">
    <source>
        <dbReference type="EnsemblPlants" id="LPERR12G03190.2"/>
    </source>
</evidence>